<evidence type="ECO:0000259" key="2">
    <source>
        <dbReference type="Pfam" id="PF02517"/>
    </source>
</evidence>
<dbReference type="EC" id="3.4.-.-" evidence="3"/>
<keyword evidence="1" id="KW-0812">Transmembrane</keyword>
<keyword evidence="4" id="KW-1185">Reference proteome</keyword>
<feature type="transmembrane region" description="Helical" evidence="1">
    <location>
        <begin position="101"/>
        <end position="122"/>
    </location>
</feature>
<organism evidence="3 4">
    <name type="scientific">Lysobacter koreensis</name>
    <dbReference type="NCBI Taxonomy" id="266122"/>
    <lineage>
        <taxon>Bacteria</taxon>
        <taxon>Pseudomonadati</taxon>
        <taxon>Pseudomonadota</taxon>
        <taxon>Gammaproteobacteria</taxon>
        <taxon>Lysobacterales</taxon>
        <taxon>Lysobacteraceae</taxon>
        <taxon>Lysobacter</taxon>
    </lineage>
</organism>
<dbReference type="InterPro" id="IPR003675">
    <property type="entry name" value="Rce1/LyrA-like_dom"/>
</dbReference>
<feature type="transmembrane region" description="Helical" evidence="1">
    <location>
        <begin position="184"/>
        <end position="201"/>
    </location>
</feature>
<reference evidence="4" key="1">
    <citation type="journal article" date="2019" name="Int. J. Syst. Evol. Microbiol.">
        <title>The Global Catalogue of Microorganisms (GCM) 10K type strain sequencing project: providing services to taxonomists for standard genome sequencing and annotation.</title>
        <authorList>
            <consortium name="The Broad Institute Genomics Platform"/>
            <consortium name="The Broad Institute Genome Sequencing Center for Infectious Disease"/>
            <person name="Wu L."/>
            <person name="Ma J."/>
        </authorList>
    </citation>
    <scope>NUCLEOTIDE SEQUENCE [LARGE SCALE GENOMIC DNA]</scope>
    <source>
        <strain evidence="4">CCUG 55491</strain>
    </source>
</reference>
<protein>
    <submittedName>
        <fullName evidence="3">CPBP family intramembrane glutamic endopeptidase</fullName>
        <ecNumber evidence="3">3.4.-.-</ecNumber>
    </submittedName>
</protein>
<dbReference type="EMBL" id="JBHTIH010000004">
    <property type="protein sequence ID" value="MFD0739688.1"/>
    <property type="molecule type" value="Genomic_DNA"/>
</dbReference>
<feature type="transmembrane region" description="Helical" evidence="1">
    <location>
        <begin position="142"/>
        <end position="163"/>
    </location>
</feature>
<dbReference type="GO" id="GO:0016787">
    <property type="term" value="F:hydrolase activity"/>
    <property type="evidence" value="ECO:0007669"/>
    <property type="project" value="UniProtKB-KW"/>
</dbReference>
<proteinExistence type="predicted"/>
<comment type="caution">
    <text evidence="3">The sequence shown here is derived from an EMBL/GenBank/DDBJ whole genome shotgun (WGS) entry which is preliminary data.</text>
</comment>
<feature type="transmembrane region" description="Helical" evidence="1">
    <location>
        <begin position="213"/>
        <end position="233"/>
    </location>
</feature>
<feature type="domain" description="CAAX prenyl protease 2/Lysostaphin resistance protein A-like" evidence="2">
    <location>
        <begin position="152"/>
        <end position="251"/>
    </location>
</feature>
<feature type="transmembrane region" description="Helical" evidence="1">
    <location>
        <begin position="240"/>
        <end position="259"/>
    </location>
</feature>
<keyword evidence="3" id="KW-0378">Hydrolase</keyword>
<keyword evidence="1" id="KW-0472">Membrane</keyword>
<sequence>MAIDPAIDRGLSRPIGAHAAAAAPTRPSRLAAALLGFAADALLLGLLTAALAFLGLAPLLARRVDLDAHLLAVMSLSFVAMAVAAWPLWQRSRRHAAVQPLMALRPSLGLAVVVGLATFAVNALRSWLEPQLVGEVPEPSNVAPILAALASQPWPAMAVFVLLGPWVEELLLRRVLLGRMLARGWPWLGVLLTTSVFAWLHEPLPRADLVTGQWLWLLSGYWLMGALFAWVYWRTRRLSAAFAAHAINNALACGVLLVTPG</sequence>
<evidence type="ECO:0000313" key="3">
    <source>
        <dbReference type="EMBL" id="MFD0739688.1"/>
    </source>
</evidence>
<accession>A0ABW2YMT7</accession>
<dbReference type="PANTHER" id="PTHR36435:SF1">
    <property type="entry name" value="CAAX AMINO TERMINAL PROTEASE FAMILY PROTEIN"/>
    <property type="match status" value="1"/>
</dbReference>
<dbReference type="Pfam" id="PF02517">
    <property type="entry name" value="Rce1-like"/>
    <property type="match status" value="1"/>
</dbReference>
<dbReference type="PANTHER" id="PTHR36435">
    <property type="entry name" value="SLR1288 PROTEIN"/>
    <property type="match status" value="1"/>
</dbReference>
<feature type="transmembrane region" description="Helical" evidence="1">
    <location>
        <begin position="30"/>
        <end position="56"/>
    </location>
</feature>
<dbReference type="InterPro" id="IPR052710">
    <property type="entry name" value="CAAX_protease"/>
</dbReference>
<evidence type="ECO:0000313" key="4">
    <source>
        <dbReference type="Proteomes" id="UP001597090"/>
    </source>
</evidence>
<dbReference type="Proteomes" id="UP001597090">
    <property type="component" value="Unassembled WGS sequence"/>
</dbReference>
<evidence type="ECO:0000256" key="1">
    <source>
        <dbReference type="SAM" id="Phobius"/>
    </source>
</evidence>
<gene>
    <name evidence="3" type="ORF">ACFQZQ_10395</name>
</gene>
<dbReference type="RefSeq" id="WP_386812718.1">
    <property type="nucleotide sequence ID" value="NZ_JBHTIH010000004.1"/>
</dbReference>
<feature type="transmembrane region" description="Helical" evidence="1">
    <location>
        <begin position="68"/>
        <end position="89"/>
    </location>
</feature>
<name>A0ABW2YMT7_9GAMM</name>
<keyword evidence="1" id="KW-1133">Transmembrane helix</keyword>